<dbReference type="GO" id="GO:0005813">
    <property type="term" value="C:centrosome"/>
    <property type="evidence" value="ECO:0007669"/>
    <property type="project" value="UniProtKB-SubCell"/>
</dbReference>
<protein>
    <recommendedName>
        <fullName evidence="8">Folliculin</fullName>
    </recommendedName>
</protein>
<dbReference type="InterPro" id="IPR032035">
    <property type="entry name" value="Folliculin_DENN"/>
</dbReference>
<evidence type="ECO:0000256" key="5">
    <source>
        <dbReference type="ARBA" id="ARBA00004514"/>
    </source>
</evidence>
<evidence type="ECO:0000256" key="2">
    <source>
        <dbReference type="ARBA" id="ARBA00004138"/>
    </source>
</evidence>
<keyword evidence="12" id="KW-0206">Cytoskeleton</keyword>
<evidence type="ECO:0000256" key="4">
    <source>
        <dbReference type="ARBA" id="ARBA00004300"/>
    </source>
</evidence>
<dbReference type="GO" id="GO:0005829">
    <property type="term" value="C:cytosol"/>
    <property type="evidence" value="ECO:0007669"/>
    <property type="project" value="UniProtKB-SubCell"/>
</dbReference>
<dbReference type="Pfam" id="PF16692">
    <property type="entry name" value="Folliculin_C"/>
    <property type="match status" value="1"/>
</dbReference>
<keyword evidence="14" id="KW-0539">Nucleus</keyword>
<keyword evidence="13" id="KW-0458">Lysosome</keyword>
<dbReference type="AlphaFoldDB" id="G5AVK0"/>
<accession>G5AVK0</accession>
<dbReference type="GO" id="GO:0005765">
    <property type="term" value="C:lysosomal membrane"/>
    <property type="evidence" value="ECO:0007669"/>
    <property type="project" value="UniProtKB-SubCell"/>
</dbReference>
<feature type="region of interest" description="Disordered" evidence="16">
    <location>
        <begin position="1"/>
        <end position="29"/>
    </location>
</feature>
<dbReference type="PROSITE" id="PS51834">
    <property type="entry name" value="DENN_FLCN_SMCR8"/>
    <property type="match status" value="1"/>
</dbReference>
<dbReference type="PANTHER" id="PTHR31441">
    <property type="entry name" value="FOLLICULIN FAMILY MEMBER"/>
    <property type="match status" value="1"/>
</dbReference>
<evidence type="ECO:0000256" key="1">
    <source>
        <dbReference type="ARBA" id="ARBA00004123"/>
    </source>
</evidence>
<evidence type="ECO:0000256" key="6">
    <source>
        <dbReference type="ARBA" id="ARBA00004656"/>
    </source>
</evidence>
<evidence type="ECO:0000256" key="8">
    <source>
        <dbReference type="ARBA" id="ARBA00021824"/>
    </source>
</evidence>
<keyword evidence="11" id="KW-0472">Membrane</keyword>
<evidence type="ECO:0000256" key="13">
    <source>
        <dbReference type="ARBA" id="ARBA00023228"/>
    </source>
</evidence>
<dbReference type="GO" id="GO:0005819">
    <property type="term" value="C:spindle"/>
    <property type="evidence" value="ECO:0007669"/>
    <property type="project" value="UniProtKB-SubCell"/>
</dbReference>
<evidence type="ECO:0000313" key="18">
    <source>
        <dbReference type="EMBL" id="EHB01061.1"/>
    </source>
</evidence>
<evidence type="ECO:0000256" key="16">
    <source>
        <dbReference type="SAM" id="MobiDB-lite"/>
    </source>
</evidence>
<keyword evidence="15" id="KW-0966">Cell projection</keyword>
<evidence type="ECO:0000256" key="7">
    <source>
        <dbReference type="ARBA" id="ARBA00009987"/>
    </source>
</evidence>
<dbReference type="Gene3D" id="3.40.50.12430">
    <property type="match status" value="1"/>
</dbReference>
<dbReference type="GO" id="GO:0000122">
    <property type="term" value="P:negative regulation of transcription by RNA polymerase II"/>
    <property type="evidence" value="ECO:0007669"/>
    <property type="project" value="TreeGrafter"/>
</dbReference>
<comment type="similarity">
    <text evidence="7">Belongs to the folliculin family.</text>
</comment>
<dbReference type="InParanoid" id="G5AVK0"/>
<dbReference type="GO" id="GO:1904263">
    <property type="term" value="P:positive regulation of TORC1 signaling"/>
    <property type="evidence" value="ECO:0007669"/>
    <property type="project" value="TreeGrafter"/>
</dbReference>
<dbReference type="STRING" id="10181.G5AVK0"/>
<dbReference type="Proteomes" id="UP000006813">
    <property type="component" value="Unassembled WGS sequence"/>
</dbReference>
<dbReference type="GO" id="GO:0030511">
    <property type="term" value="P:positive regulation of transforming growth factor beta receptor signaling pathway"/>
    <property type="evidence" value="ECO:0007669"/>
    <property type="project" value="TreeGrafter"/>
</dbReference>
<dbReference type="PANTHER" id="PTHR31441:SF2">
    <property type="entry name" value="FOLLICULIN"/>
    <property type="match status" value="1"/>
</dbReference>
<dbReference type="GO" id="GO:0005929">
    <property type="term" value="C:cilium"/>
    <property type="evidence" value="ECO:0007669"/>
    <property type="project" value="UniProtKB-SubCell"/>
</dbReference>
<organism evidence="18 19">
    <name type="scientific">Heterocephalus glaber</name>
    <name type="common">Naked mole rat</name>
    <dbReference type="NCBI Taxonomy" id="10181"/>
    <lineage>
        <taxon>Eukaryota</taxon>
        <taxon>Metazoa</taxon>
        <taxon>Chordata</taxon>
        <taxon>Craniata</taxon>
        <taxon>Vertebrata</taxon>
        <taxon>Euteleostomi</taxon>
        <taxon>Mammalia</taxon>
        <taxon>Eutheria</taxon>
        <taxon>Euarchontoglires</taxon>
        <taxon>Glires</taxon>
        <taxon>Rodentia</taxon>
        <taxon>Hystricomorpha</taxon>
        <taxon>Bathyergidae</taxon>
        <taxon>Heterocephalus</taxon>
    </lineage>
</organism>
<dbReference type="EMBL" id="JH167162">
    <property type="protein sequence ID" value="EHB01061.1"/>
    <property type="molecule type" value="Genomic_DNA"/>
</dbReference>
<sequence>MNSQVHTHSPAEGTSAETNSLGPKKSDMCVGRQSLTAGHSGYISHDKETSIKYISSQHPNHPQLFSTVCQACVRSLSCKSVFKSPRHTRQVLGAPSFRMLAWPVLMGNQVNWKSRDVDLVLSAFEVLRTILPVVCIHIIPYSSQYEEAYRCNFLGLSLHRQIPAHVLSSEFPVIVEVHTAMCFALHPVGCENDQSLRKYEFVVTRGSPVAAVRVGLTILNKTEVALTNQPELLCGCDGPVPRLPQGGVDEQSGGPL</sequence>
<dbReference type="InterPro" id="IPR037521">
    <property type="entry name" value="FLCN/SMCR8_DENN"/>
</dbReference>
<dbReference type="InterPro" id="IPR021713">
    <property type="entry name" value="Folliculin"/>
</dbReference>
<evidence type="ECO:0000256" key="12">
    <source>
        <dbReference type="ARBA" id="ARBA00023212"/>
    </source>
</evidence>
<comment type="subcellular location">
    <subcellularLocation>
        <location evidence="2">Cell projection</location>
        <location evidence="2">Cilium</location>
    </subcellularLocation>
    <subcellularLocation>
        <location evidence="4">Cytoplasm</location>
        <location evidence="4">Cytoskeleton</location>
        <location evidence="4">Microtubule organizing center</location>
        <location evidence="4">Centrosome</location>
    </subcellularLocation>
    <subcellularLocation>
        <location evidence="3">Cytoplasm</location>
        <location evidence="3">Cytoskeleton</location>
        <location evidence="3">Spindle</location>
    </subcellularLocation>
    <subcellularLocation>
        <location evidence="5">Cytoplasm</location>
        <location evidence="5">Cytosol</location>
    </subcellularLocation>
    <subcellularLocation>
        <location evidence="6">Lysosome membrane</location>
    </subcellularLocation>
    <subcellularLocation>
        <location evidence="1">Nucleus</location>
    </subcellularLocation>
</comment>
<keyword evidence="10" id="KW-0963">Cytoplasm</keyword>
<feature type="domain" description="UDENN FLCN/SMCR8-type" evidence="17">
    <location>
        <begin position="1"/>
        <end position="256"/>
    </location>
</feature>
<evidence type="ECO:0000256" key="10">
    <source>
        <dbReference type="ARBA" id="ARBA00022490"/>
    </source>
</evidence>
<keyword evidence="9" id="KW-0343">GTPase activation</keyword>
<evidence type="ECO:0000256" key="14">
    <source>
        <dbReference type="ARBA" id="ARBA00023242"/>
    </source>
</evidence>
<evidence type="ECO:0000256" key="15">
    <source>
        <dbReference type="ARBA" id="ARBA00023273"/>
    </source>
</evidence>
<evidence type="ECO:0000259" key="17">
    <source>
        <dbReference type="PROSITE" id="PS51834"/>
    </source>
</evidence>
<evidence type="ECO:0000256" key="11">
    <source>
        <dbReference type="ARBA" id="ARBA00023136"/>
    </source>
</evidence>
<dbReference type="GO" id="GO:0005634">
    <property type="term" value="C:nucleus"/>
    <property type="evidence" value="ECO:0007669"/>
    <property type="project" value="UniProtKB-SubCell"/>
</dbReference>
<reference evidence="18 19" key="1">
    <citation type="journal article" date="2011" name="Nature">
        <title>Genome sequencing reveals insights into physiology and longevity of the naked mole rat.</title>
        <authorList>
            <person name="Kim E.B."/>
            <person name="Fang X."/>
            <person name="Fushan A.A."/>
            <person name="Huang Z."/>
            <person name="Lobanov A.V."/>
            <person name="Han L."/>
            <person name="Marino S.M."/>
            <person name="Sun X."/>
            <person name="Turanov A.A."/>
            <person name="Yang P."/>
            <person name="Yim S.H."/>
            <person name="Zhao X."/>
            <person name="Kasaikina M.V."/>
            <person name="Stoletzki N."/>
            <person name="Peng C."/>
            <person name="Polak P."/>
            <person name="Xiong Z."/>
            <person name="Kiezun A."/>
            <person name="Zhu Y."/>
            <person name="Chen Y."/>
            <person name="Kryukov G.V."/>
            <person name="Zhang Q."/>
            <person name="Peshkin L."/>
            <person name="Yang L."/>
            <person name="Bronson R.T."/>
            <person name="Buffenstein R."/>
            <person name="Wang B."/>
            <person name="Han C."/>
            <person name="Li Q."/>
            <person name="Chen L."/>
            <person name="Zhao W."/>
            <person name="Sunyaev S.R."/>
            <person name="Park T.J."/>
            <person name="Zhang G."/>
            <person name="Wang J."/>
            <person name="Gladyshev V.N."/>
        </authorList>
    </citation>
    <scope>NUCLEOTIDE SEQUENCE [LARGE SCALE GENOMIC DNA]</scope>
</reference>
<dbReference type="FunFam" id="3.40.50.12430:FF:000001">
    <property type="entry name" value="Folliculin"/>
    <property type="match status" value="1"/>
</dbReference>
<evidence type="ECO:0000313" key="19">
    <source>
        <dbReference type="Proteomes" id="UP000006813"/>
    </source>
</evidence>
<name>G5AVK0_HETGA</name>
<proteinExistence type="inferred from homology"/>
<evidence type="ECO:0000256" key="9">
    <source>
        <dbReference type="ARBA" id="ARBA00022468"/>
    </source>
</evidence>
<gene>
    <name evidence="18" type="ORF">GW7_10228</name>
</gene>
<evidence type="ECO:0000256" key="3">
    <source>
        <dbReference type="ARBA" id="ARBA00004186"/>
    </source>
</evidence>
<dbReference type="GO" id="GO:0005096">
    <property type="term" value="F:GTPase activator activity"/>
    <property type="evidence" value="ECO:0007669"/>
    <property type="project" value="UniProtKB-KW"/>
</dbReference>